<proteinExistence type="predicted"/>
<dbReference type="AlphaFoldDB" id="A0A2K2DUM6"/>
<sequence length="132" mass="14918">MTSLQSCFFLLVFESQLQWRSTGEWSGYIVPKSTGAHAYQGVSAKEEEAQIGSKGDMITCIRANPMELQNMTCAMIIARTSIEITASRIQFDRSRYAAPCRPAASVPKKSEPHHFHCKRHTIFIRFFISSNL</sequence>
<feature type="signal peptide" evidence="1">
    <location>
        <begin position="1"/>
        <end position="23"/>
    </location>
</feature>
<dbReference type="Gramene" id="PNT77976">
    <property type="protein sequence ID" value="PNT77976"/>
    <property type="gene ID" value="BRADI_1g71372v3"/>
</dbReference>
<evidence type="ECO:0000313" key="3">
    <source>
        <dbReference type="EnsemblPlants" id="PNT77976"/>
    </source>
</evidence>
<feature type="chain" id="PRO_5036043456" evidence="1">
    <location>
        <begin position="24"/>
        <end position="132"/>
    </location>
</feature>
<name>A0A2K2DUM6_BRADI</name>
<gene>
    <name evidence="2" type="ORF">BRADI_1g71372v3</name>
</gene>
<keyword evidence="1" id="KW-0732">Signal</keyword>
<organism evidence="2">
    <name type="scientific">Brachypodium distachyon</name>
    <name type="common">Purple false brome</name>
    <name type="synonym">Trachynia distachya</name>
    <dbReference type="NCBI Taxonomy" id="15368"/>
    <lineage>
        <taxon>Eukaryota</taxon>
        <taxon>Viridiplantae</taxon>
        <taxon>Streptophyta</taxon>
        <taxon>Embryophyta</taxon>
        <taxon>Tracheophyta</taxon>
        <taxon>Spermatophyta</taxon>
        <taxon>Magnoliopsida</taxon>
        <taxon>Liliopsida</taxon>
        <taxon>Poales</taxon>
        <taxon>Poaceae</taxon>
        <taxon>BOP clade</taxon>
        <taxon>Pooideae</taxon>
        <taxon>Stipodae</taxon>
        <taxon>Brachypodieae</taxon>
        <taxon>Brachypodium</taxon>
    </lineage>
</organism>
<dbReference type="EMBL" id="CM000880">
    <property type="protein sequence ID" value="PNT77976.1"/>
    <property type="molecule type" value="Genomic_DNA"/>
</dbReference>
<dbReference type="ExpressionAtlas" id="A0A2K2DUM6">
    <property type="expression patterns" value="baseline"/>
</dbReference>
<accession>A0A2K2DUM6</accession>
<dbReference type="Proteomes" id="UP000008810">
    <property type="component" value="Chromosome 1"/>
</dbReference>
<protein>
    <submittedName>
        <fullName evidence="2 3">Uncharacterized protein</fullName>
    </submittedName>
</protein>
<reference evidence="2" key="2">
    <citation type="submission" date="2017-06" db="EMBL/GenBank/DDBJ databases">
        <title>WGS assembly of Brachypodium distachyon.</title>
        <authorList>
            <consortium name="The International Brachypodium Initiative"/>
            <person name="Lucas S."/>
            <person name="Harmon-Smith M."/>
            <person name="Lail K."/>
            <person name="Tice H."/>
            <person name="Grimwood J."/>
            <person name="Bruce D."/>
            <person name="Barry K."/>
            <person name="Shu S."/>
            <person name="Lindquist E."/>
            <person name="Wang M."/>
            <person name="Pitluck S."/>
            <person name="Vogel J.P."/>
            <person name="Garvin D.F."/>
            <person name="Mockler T.C."/>
            <person name="Schmutz J."/>
            <person name="Rokhsar D."/>
            <person name="Bevan M.W."/>
        </authorList>
    </citation>
    <scope>NUCLEOTIDE SEQUENCE</scope>
    <source>
        <strain evidence="2">Bd21</strain>
    </source>
</reference>
<dbReference type="InParanoid" id="A0A2K2DUM6"/>
<evidence type="ECO:0000313" key="4">
    <source>
        <dbReference type="Proteomes" id="UP000008810"/>
    </source>
</evidence>
<keyword evidence="4" id="KW-1185">Reference proteome</keyword>
<reference evidence="2 3" key="1">
    <citation type="journal article" date="2010" name="Nature">
        <title>Genome sequencing and analysis of the model grass Brachypodium distachyon.</title>
        <authorList>
            <consortium name="International Brachypodium Initiative"/>
        </authorList>
    </citation>
    <scope>NUCLEOTIDE SEQUENCE [LARGE SCALE GENOMIC DNA]</scope>
    <source>
        <strain evidence="2 3">Bd21</strain>
    </source>
</reference>
<evidence type="ECO:0000256" key="1">
    <source>
        <dbReference type="SAM" id="SignalP"/>
    </source>
</evidence>
<reference evidence="3" key="3">
    <citation type="submission" date="2018-08" db="UniProtKB">
        <authorList>
            <consortium name="EnsemblPlants"/>
        </authorList>
    </citation>
    <scope>IDENTIFICATION</scope>
    <source>
        <strain evidence="3">cv. Bd21</strain>
    </source>
</reference>
<dbReference type="EnsemblPlants" id="PNT77976">
    <property type="protein sequence ID" value="PNT77976"/>
    <property type="gene ID" value="BRADI_1g71372v3"/>
</dbReference>
<evidence type="ECO:0000313" key="2">
    <source>
        <dbReference type="EMBL" id="PNT77976.1"/>
    </source>
</evidence>